<dbReference type="SUPFAM" id="SSF51735">
    <property type="entry name" value="NAD(P)-binding Rossmann-fold domains"/>
    <property type="match status" value="1"/>
</dbReference>
<dbReference type="AlphaFoldDB" id="A0A8H4RX96"/>
<evidence type="ECO:0000313" key="3">
    <source>
        <dbReference type="Proteomes" id="UP000566819"/>
    </source>
</evidence>
<dbReference type="EMBL" id="JAAMPI010000079">
    <property type="protein sequence ID" value="KAF4636172.1"/>
    <property type="molecule type" value="Genomic_DNA"/>
</dbReference>
<keyword evidence="1" id="KW-0472">Membrane</keyword>
<dbReference type="Proteomes" id="UP000566819">
    <property type="component" value="Unassembled WGS sequence"/>
</dbReference>
<dbReference type="InterPro" id="IPR036291">
    <property type="entry name" value="NAD(P)-bd_dom_sf"/>
</dbReference>
<evidence type="ECO:0000256" key="1">
    <source>
        <dbReference type="SAM" id="Phobius"/>
    </source>
</evidence>
<keyword evidence="3" id="KW-1185">Reference proteome</keyword>
<feature type="transmembrane region" description="Helical" evidence="1">
    <location>
        <begin position="20"/>
        <end position="44"/>
    </location>
</feature>
<evidence type="ECO:0008006" key="4">
    <source>
        <dbReference type="Google" id="ProtNLM"/>
    </source>
</evidence>
<protein>
    <recommendedName>
        <fullName evidence="4">ATP-grasp domain-containing protein</fullName>
    </recommendedName>
</protein>
<proteinExistence type="predicted"/>
<comment type="caution">
    <text evidence="2">The sequence shown here is derived from an EMBL/GenBank/DDBJ whole genome shotgun (WGS) entry which is preliminary data.</text>
</comment>
<dbReference type="OrthoDB" id="186626at2759"/>
<reference evidence="2 3" key="1">
    <citation type="submission" date="2020-03" db="EMBL/GenBank/DDBJ databases">
        <title>Draft Genome Sequence of Cudoniella acicularis.</title>
        <authorList>
            <person name="Buettner E."/>
            <person name="Kellner H."/>
        </authorList>
    </citation>
    <scope>NUCLEOTIDE SEQUENCE [LARGE SCALE GENOMIC DNA]</scope>
    <source>
        <strain evidence="2 3">DSM 108380</strain>
    </source>
</reference>
<keyword evidence="1" id="KW-1133">Transmembrane helix</keyword>
<name>A0A8H4RX96_9HELO</name>
<evidence type="ECO:0000313" key="2">
    <source>
        <dbReference type="EMBL" id="KAF4636172.1"/>
    </source>
</evidence>
<keyword evidence="1" id="KW-0812">Transmembrane</keyword>
<sequence length="528" mass="59779">MPLTITSPTYFHVLQNLSLILLAVFFAPFCTGFAISSTLISPFTKTSKHIKHHRQWRQKSSSTFKPRTVLVTGVGMSKGLALARAFHRAGHNVIGADFEPYLIPVSGHFSLSISKFYRLSKPTGSVGTATYIRDLLSIISEEKVELWVSCSGVASALEDGEAAEVVLKESKCVPIQFGVTLTETLHEKDSFISNTRKLGLNVPITHLVTSETEALHSLYPTSPRLEKPLSPRERHKYIMKPVEMDDSTRADMTLLPLPTLKETELHIRRLNPTPFRPFVLQQFISGPEYCTHSLILRGKVKCFVACPSSDFLMRCVALPTTSALSLSMQRYTSIYAEKTGKNMTGHFSLDFLVPEHIARRAKNMFGVSEDEVRDIMKYLYPIECNPRAHTAVVLFSDESEDLASSYLSILPSHEPAGITNGHRDTTHIVVPKPSVPGYYWISHDIVALFFLPMLALVRGEIDIGKLLGKWVEFLGHVLFWREGTWEIWDPWPWWWSCVGYWPAMFAVRLWERRWWSRCNVSTGKLFGC</sequence>
<accession>A0A8H4RX96</accession>
<gene>
    <name evidence="2" type="ORF">G7Y89_g1927</name>
</gene>
<dbReference type="Gene3D" id="3.40.50.20">
    <property type="match status" value="1"/>
</dbReference>
<organism evidence="2 3">
    <name type="scientific">Cudoniella acicularis</name>
    <dbReference type="NCBI Taxonomy" id="354080"/>
    <lineage>
        <taxon>Eukaryota</taxon>
        <taxon>Fungi</taxon>
        <taxon>Dikarya</taxon>
        <taxon>Ascomycota</taxon>
        <taxon>Pezizomycotina</taxon>
        <taxon>Leotiomycetes</taxon>
        <taxon>Helotiales</taxon>
        <taxon>Tricladiaceae</taxon>
        <taxon>Cudoniella</taxon>
    </lineage>
</organism>